<dbReference type="PROSITE" id="PS00498">
    <property type="entry name" value="TYROSINASE_2"/>
    <property type="match status" value="1"/>
</dbReference>
<evidence type="ECO:0000256" key="1">
    <source>
        <dbReference type="ARBA" id="ARBA00022723"/>
    </source>
</evidence>
<name>A0ABT4VMH7_9HYPH</name>
<proteinExistence type="predicted"/>
<dbReference type="Gene3D" id="1.10.1280.10">
    <property type="entry name" value="Di-copper center containing domain from catechol oxidase"/>
    <property type="match status" value="1"/>
</dbReference>
<accession>A0ABT4VMH7</accession>
<keyword evidence="1" id="KW-0479">Metal-binding</keyword>
<comment type="caution">
    <text evidence="4">The sequence shown here is derived from an EMBL/GenBank/DDBJ whole genome shotgun (WGS) entry which is preliminary data.</text>
</comment>
<gene>
    <name evidence="4" type="ORF">OOZ53_07850</name>
</gene>
<sequence>MHPVEHPTYLADIRFLFTDRDMRCMGNAGIDLRTYEGVKFNADRIYFNVREGSMPPPHLKRRWSKKKAETFYNWMRDGFPRGFAPQNRDLPVSASAVGRLRRNLADFDKNSEELDLLVRAFEGILKLDEDDPDNPNAYFNVAGVHWLPEPLYCRHHENAYNPWHRAYLLKFENALRSIDGCKDVTLPYWDIESDEIPSVLFDPPFDKYTFPSAVRAPNGALSAAKGDTTQRFEKQEIIERIQQYRVRENIVEALSATRWEDFNGWAGADPWITFPDGTRYPDHKAIILAHDGGHAACGPTMRSPNLAAFDPLFWFFHCNWDRLWWRWQQLYSGTTLADFKTLLDGDAYWLTDPVVNGLDPFGVRADEMIDSRELDVEYAHPPKELIPDASEPLIAAARSSEGIRVVDEDRVLVTVAGIDRLEIPGSFEIVLLADEQPVRRNALFQSTTPKLCPTCRKQGEFAITFEVDRSEILDRKLSAALNLYGDDGSVSPFPLSQAGDPKILVRIKLAA</sequence>
<keyword evidence="5" id="KW-1185">Reference proteome</keyword>
<keyword evidence="2" id="KW-0186">Copper</keyword>
<dbReference type="RefSeq" id="WP_271088864.1">
    <property type="nucleotide sequence ID" value="NZ_JAPJZH010000004.1"/>
</dbReference>
<dbReference type="PANTHER" id="PTHR11474">
    <property type="entry name" value="TYROSINASE FAMILY MEMBER"/>
    <property type="match status" value="1"/>
</dbReference>
<dbReference type="Pfam" id="PF00264">
    <property type="entry name" value="Tyrosinase"/>
    <property type="match status" value="1"/>
</dbReference>
<organism evidence="4 5">
    <name type="scientific">Hoeflea poritis</name>
    <dbReference type="NCBI Taxonomy" id="2993659"/>
    <lineage>
        <taxon>Bacteria</taxon>
        <taxon>Pseudomonadati</taxon>
        <taxon>Pseudomonadota</taxon>
        <taxon>Alphaproteobacteria</taxon>
        <taxon>Hyphomicrobiales</taxon>
        <taxon>Rhizobiaceae</taxon>
        <taxon>Hoeflea</taxon>
    </lineage>
</organism>
<evidence type="ECO:0000259" key="3">
    <source>
        <dbReference type="PROSITE" id="PS00498"/>
    </source>
</evidence>
<evidence type="ECO:0000256" key="2">
    <source>
        <dbReference type="ARBA" id="ARBA00023008"/>
    </source>
</evidence>
<feature type="domain" description="Tyrosinase copper-binding" evidence="3">
    <location>
        <begin position="310"/>
        <end position="321"/>
    </location>
</feature>
<dbReference type="Proteomes" id="UP001148313">
    <property type="component" value="Unassembled WGS sequence"/>
</dbReference>
<dbReference type="InterPro" id="IPR050316">
    <property type="entry name" value="Tyrosinase/Hemocyanin"/>
</dbReference>
<dbReference type="PRINTS" id="PR00092">
    <property type="entry name" value="TYROSINASE"/>
</dbReference>
<dbReference type="SUPFAM" id="SSF48056">
    <property type="entry name" value="Di-copper centre-containing domain"/>
    <property type="match status" value="1"/>
</dbReference>
<dbReference type="InterPro" id="IPR002227">
    <property type="entry name" value="Tyrosinase_Cu-bd"/>
</dbReference>
<reference evidence="4" key="1">
    <citation type="submission" date="2022-11" db="EMBL/GenBank/DDBJ databases">
        <title>Hoeflea poritis sp. nov., isolated from scleractinian coral Porites lutea.</title>
        <authorList>
            <person name="Zhang G."/>
            <person name="Wei Q."/>
            <person name="Cai L."/>
        </authorList>
    </citation>
    <scope>NUCLEOTIDE SEQUENCE</scope>
    <source>
        <strain evidence="4">E7-10</strain>
    </source>
</reference>
<dbReference type="PANTHER" id="PTHR11474:SF76">
    <property type="entry name" value="SHKT DOMAIN-CONTAINING PROTEIN"/>
    <property type="match status" value="1"/>
</dbReference>
<evidence type="ECO:0000313" key="4">
    <source>
        <dbReference type="EMBL" id="MDA4845258.1"/>
    </source>
</evidence>
<dbReference type="EMBL" id="JAPJZH010000004">
    <property type="protein sequence ID" value="MDA4845258.1"/>
    <property type="molecule type" value="Genomic_DNA"/>
</dbReference>
<evidence type="ECO:0000313" key="5">
    <source>
        <dbReference type="Proteomes" id="UP001148313"/>
    </source>
</evidence>
<dbReference type="InterPro" id="IPR008922">
    <property type="entry name" value="Di-copper_centre_dom_sf"/>
</dbReference>
<protein>
    <submittedName>
        <fullName evidence="4">Tyrosinase family protein</fullName>
    </submittedName>
</protein>